<dbReference type="eggNOG" id="KOG4406">
    <property type="taxonomic scope" value="Eukaryota"/>
</dbReference>
<dbReference type="STRING" id="1071383.J7S5R0"/>
<dbReference type="KEGG" id="kng:KNAG_0C02150"/>
<feature type="compositionally biased region" description="Polar residues" evidence="1">
    <location>
        <begin position="452"/>
        <end position="462"/>
    </location>
</feature>
<reference evidence="4" key="2">
    <citation type="submission" date="2012-08" db="EMBL/GenBank/DDBJ databases">
        <title>Genome sequence of Kazachstania naganishii.</title>
        <authorList>
            <person name="Gordon J.L."/>
            <person name="Armisen D."/>
            <person name="Proux-Wera E."/>
            <person name="OhEigeartaigh S.S."/>
            <person name="Byrne K.P."/>
            <person name="Wolfe K.H."/>
        </authorList>
    </citation>
    <scope>NUCLEOTIDE SEQUENCE [LARGE SCALE GENOMIC DNA]</scope>
    <source>
        <strain evidence="4">ATCC MYA-139 / BCRC 22969 / CBS 8797 / CCRC 22969 / KCTC 17520 / NBRC 10181 / NCYC 3082</strain>
    </source>
</reference>
<evidence type="ECO:0000313" key="3">
    <source>
        <dbReference type="EMBL" id="CCK69326.1"/>
    </source>
</evidence>
<sequence>MIDINIHNIFFKSYSIDPNSGHSIYVFDSTYLPDPESIGNDKQLYDFLIDKLMDTLISKLPASPFSLVVFSSGFSEKKISWVYGVKMFAKIPREMKYYLQKTYIVHESFFIRTVYQVLSNAMSIKFLTKLNNYNTEISPLEEDSMENSSFSMVHIPDLTTLSHLIDITRLRISLNVYLHDYQINEYIDVPQDYFTRLPQISIKKYRQLIFDKIFKKLQNQAIEISLIFQKPGSYKKVNIFLEAMERNNYIDLSQWDIYSLASVFLNFLKTKAKTLVPIDLIRLPIDDTVDYTFQTFVEITNFNGYFDLFSTIIPLFISIIDNSEVTKHNSKSLSKALAPALCKEKLSLNNSARLAVGTRFIKNLLEHFDSILELYKSRNIEHPAASLKVRQPRLTSQNLEAPTPPRPRKTSPTKYTQDRIKNDSRMPSAGESVVSTESGSSGRSEKLERQLKQLSLPQNEQLGPTPPLIPPVAPQTVKPKPSVHNLVQQLKGIGIEQTPSRNVSTGSNESTNSVYSLDSPSITTKSTTPTTTSLSSTARGASKIEVHVENDEQKVSSDSVDLSSRRIRDISSKKWDNQVEQEVYQQEPTDSITTEVETSANGKVSSSMVSNVESLSDEKSKHYVKPMQFHKWLLTILLPTFERCYY</sequence>
<organism evidence="3 4">
    <name type="scientific">Huiozyma naganishii (strain ATCC MYA-139 / BCRC 22969 / CBS 8797 / KCTC 17520 / NBRC 10181 / NCYC 3082 / Yp74L-3)</name>
    <name type="common">Yeast</name>
    <name type="synonym">Kazachstania naganishii</name>
    <dbReference type="NCBI Taxonomy" id="1071383"/>
    <lineage>
        <taxon>Eukaryota</taxon>
        <taxon>Fungi</taxon>
        <taxon>Dikarya</taxon>
        <taxon>Ascomycota</taxon>
        <taxon>Saccharomycotina</taxon>
        <taxon>Saccharomycetes</taxon>
        <taxon>Saccharomycetales</taxon>
        <taxon>Saccharomycetaceae</taxon>
        <taxon>Huiozyma</taxon>
    </lineage>
</organism>
<feature type="compositionally biased region" description="Low complexity" evidence="1">
    <location>
        <begin position="428"/>
        <end position="442"/>
    </location>
</feature>
<evidence type="ECO:0000256" key="1">
    <source>
        <dbReference type="SAM" id="MobiDB-lite"/>
    </source>
</evidence>
<proteinExistence type="predicted"/>
<feature type="compositionally biased region" description="Pro residues" evidence="1">
    <location>
        <begin position="464"/>
        <end position="473"/>
    </location>
</feature>
<dbReference type="GO" id="GO:0080135">
    <property type="term" value="P:regulation of cellular response to stress"/>
    <property type="evidence" value="ECO:0007669"/>
    <property type="project" value="EnsemblFungi"/>
</dbReference>
<dbReference type="Gene3D" id="1.10.555.10">
    <property type="entry name" value="Rho GTPase activation protein"/>
    <property type="match status" value="1"/>
</dbReference>
<dbReference type="InterPro" id="IPR000198">
    <property type="entry name" value="RhoGAP_dom"/>
</dbReference>
<dbReference type="InterPro" id="IPR001251">
    <property type="entry name" value="CRAL-TRIO_dom"/>
</dbReference>
<evidence type="ECO:0000259" key="2">
    <source>
        <dbReference type="PROSITE" id="PS50238"/>
    </source>
</evidence>
<protein>
    <recommendedName>
        <fullName evidence="2">Rho-GAP domain-containing protein</fullName>
    </recommendedName>
</protein>
<dbReference type="Pfam" id="PF00620">
    <property type="entry name" value="RhoGAP"/>
    <property type="match status" value="1"/>
</dbReference>
<dbReference type="InterPro" id="IPR036865">
    <property type="entry name" value="CRAL-TRIO_dom_sf"/>
</dbReference>
<dbReference type="PROSITE" id="PS50238">
    <property type="entry name" value="RHOGAP"/>
    <property type="match status" value="1"/>
</dbReference>
<dbReference type="InterPro" id="IPR008936">
    <property type="entry name" value="Rho_GTPase_activation_prot"/>
</dbReference>
<feature type="region of interest" description="Disordered" evidence="1">
    <location>
        <begin position="386"/>
        <end position="479"/>
    </location>
</feature>
<feature type="compositionally biased region" description="Polar residues" evidence="1">
    <location>
        <begin position="497"/>
        <end position="518"/>
    </location>
</feature>
<dbReference type="GO" id="GO:0042805">
    <property type="term" value="F:actinin binding"/>
    <property type="evidence" value="ECO:0007669"/>
    <property type="project" value="EnsemblFungi"/>
</dbReference>
<dbReference type="Pfam" id="PF13716">
    <property type="entry name" value="CRAL_TRIO_2"/>
    <property type="match status" value="1"/>
</dbReference>
<evidence type="ECO:0000313" key="4">
    <source>
        <dbReference type="Proteomes" id="UP000006310"/>
    </source>
</evidence>
<dbReference type="OrthoDB" id="410651at2759"/>
<gene>
    <name evidence="3" type="primary">KNAG0C02150</name>
    <name evidence="3" type="ordered locus">KNAG_0C02150</name>
</gene>
<feature type="region of interest" description="Disordered" evidence="1">
    <location>
        <begin position="492"/>
        <end position="540"/>
    </location>
</feature>
<dbReference type="AlphaFoldDB" id="J7S5R0"/>
<dbReference type="CDD" id="cd00159">
    <property type="entry name" value="RhoGAP"/>
    <property type="match status" value="1"/>
</dbReference>
<name>J7S5R0_HUIN7</name>
<dbReference type="Gene3D" id="3.40.525.10">
    <property type="entry name" value="CRAL-TRIO lipid binding domain"/>
    <property type="match status" value="1"/>
</dbReference>
<feature type="domain" description="Rho-GAP" evidence="2">
    <location>
        <begin position="195"/>
        <end position="372"/>
    </location>
</feature>
<dbReference type="EMBL" id="HE978316">
    <property type="protein sequence ID" value="CCK69326.1"/>
    <property type="molecule type" value="Genomic_DNA"/>
</dbReference>
<dbReference type="GO" id="GO:0005096">
    <property type="term" value="F:GTPase activator activity"/>
    <property type="evidence" value="ECO:0007669"/>
    <property type="project" value="TreeGrafter"/>
</dbReference>
<dbReference type="RefSeq" id="XP_022463572.1">
    <property type="nucleotide sequence ID" value="XM_022606925.1"/>
</dbReference>
<reference evidence="3 4" key="1">
    <citation type="journal article" date="2011" name="Proc. Natl. Acad. Sci. U.S.A.">
        <title>Evolutionary erosion of yeast sex chromosomes by mating-type switching accidents.</title>
        <authorList>
            <person name="Gordon J.L."/>
            <person name="Armisen D."/>
            <person name="Proux-Wera E."/>
            <person name="Oheigeartaigh S.S."/>
            <person name="Byrne K.P."/>
            <person name="Wolfe K.H."/>
        </authorList>
    </citation>
    <scope>NUCLEOTIDE SEQUENCE [LARGE SCALE GENOMIC DNA]</scope>
    <source>
        <strain evidence="4">ATCC MYA-139 / BCRC 22969 / CBS 8797 / CCRC 22969 / KCTC 17520 / NBRC 10181 / NCYC 3082</strain>
    </source>
</reference>
<dbReference type="PANTHER" id="PTHR45808:SF2">
    <property type="entry name" value="RHO GTPASE-ACTIVATING PROTEIN 68F"/>
    <property type="match status" value="1"/>
</dbReference>
<dbReference type="OMA" id="KKISWVY"/>
<dbReference type="SMART" id="SM00324">
    <property type="entry name" value="RhoGAP"/>
    <property type="match status" value="1"/>
</dbReference>
<dbReference type="GO" id="GO:0007264">
    <property type="term" value="P:small GTPase-mediated signal transduction"/>
    <property type="evidence" value="ECO:0007669"/>
    <property type="project" value="TreeGrafter"/>
</dbReference>
<keyword evidence="4" id="KW-1185">Reference proteome</keyword>
<dbReference type="Proteomes" id="UP000006310">
    <property type="component" value="Chromosome 3"/>
</dbReference>
<feature type="compositionally biased region" description="Low complexity" evidence="1">
    <location>
        <begin position="519"/>
        <end position="537"/>
    </location>
</feature>
<dbReference type="SUPFAM" id="SSF48350">
    <property type="entry name" value="GTPase activation domain, GAP"/>
    <property type="match status" value="1"/>
</dbReference>
<dbReference type="PANTHER" id="PTHR45808">
    <property type="entry name" value="RHO GTPASE-ACTIVATING PROTEIN 68F"/>
    <property type="match status" value="1"/>
</dbReference>
<dbReference type="HOGENOM" id="CLU_027718_0_0_1"/>
<accession>J7S5R0</accession>
<dbReference type="GO" id="GO:0051510">
    <property type="term" value="P:regulation of unidimensional cell growth"/>
    <property type="evidence" value="ECO:0007669"/>
    <property type="project" value="EnsemblFungi"/>
</dbReference>
<dbReference type="GeneID" id="34525006"/>
<dbReference type="GO" id="GO:0005737">
    <property type="term" value="C:cytoplasm"/>
    <property type="evidence" value="ECO:0007669"/>
    <property type="project" value="TreeGrafter"/>
</dbReference>